<gene>
    <name evidence="2" type="ORF">ACFPIE_17860</name>
</gene>
<dbReference type="EMBL" id="JBHSLF010000053">
    <property type="protein sequence ID" value="MFC5345785.1"/>
    <property type="molecule type" value="Genomic_DNA"/>
</dbReference>
<reference evidence="3" key="1">
    <citation type="journal article" date="2019" name="Int. J. Syst. Evol. Microbiol.">
        <title>The Global Catalogue of Microorganisms (GCM) 10K type strain sequencing project: providing services to taxonomists for standard genome sequencing and annotation.</title>
        <authorList>
            <consortium name="The Broad Institute Genomics Platform"/>
            <consortium name="The Broad Institute Genome Sequencing Center for Infectious Disease"/>
            <person name="Wu L."/>
            <person name="Ma J."/>
        </authorList>
    </citation>
    <scope>NUCLEOTIDE SEQUENCE [LARGE SCALE GENOMIC DNA]</scope>
    <source>
        <strain evidence="3">JCM 12125</strain>
    </source>
</reference>
<dbReference type="RefSeq" id="WP_374037836.1">
    <property type="nucleotide sequence ID" value="NZ_CP169082.1"/>
</dbReference>
<comment type="caution">
    <text evidence="2">The sequence shown here is derived from an EMBL/GenBank/DDBJ whole genome shotgun (WGS) entry which is preliminary data.</text>
</comment>
<evidence type="ECO:0000313" key="2">
    <source>
        <dbReference type="EMBL" id="MFC5345785.1"/>
    </source>
</evidence>
<evidence type="ECO:0000256" key="1">
    <source>
        <dbReference type="SAM" id="MobiDB-lite"/>
    </source>
</evidence>
<protein>
    <recommendedName>
        <fullName evidence="4">DUF2927 domain-containing protein</fullName>
    </recommendedName>
</protein>
<accession>A0ABW0FVP9</accession>
<feature type="region of interest" description="Disordered" evidence="1">
    <location>
        <begin position="275"/>
        <end position="301"/>
    </location>
</feature>
<name>A0ABW0FVP9_9CAUL</name>
<feature type="compositionally biased region" description="Polar residues" evidence="1">
    <location>
        <begin position="275"/>
        <end position="285"/>
    </location>
</feature>
<evidence type="ECO:0008006" key="4">
    <source>
        <dbReference type="Google" id="ProtNLM"/>
    </source>
</evidence>
<organism evidence="2 3">
    <name type="scientific">Brevundimonas staleyi</name>
    <dbReference type="NCBI Taxonomy" id="74326"/>
    <lineage>
        <taxon>Bacteria</taxon>
        <taxon>Pseudomonadati</taxon>
        <taxon>Pseudomonadota</taxon>
        <taxon>Alphaproteobacteria</taxon>
        <taxon>Caulobacterales</taxon>
        <taxon>Caulobacteraceae</taxon>
        <taxon>Brevundimonas</taxon>
    </lineage>
</organism>
<sequence>MIELLVAAALAMSPPQESMQESQDAGTRLEDIQVTGRPLEALIRDFVDDVAAPNTGRNLARWDQGVCVGAANLQAETAQYLVDRISTVAEDLDLRPGRPGCTPNILVIVSSEPRALTAALISRSPRSFRPGGSGMDRGGARLRDFRDGDRPVRWWAVSVPTDSYTRQRAIRLPGDCASCAPTILAPLPSRLSTRIVDNLDRVIVVVDLTKLEGVSVQQLADYIAMVSLAQIDPEADTGAYASILNLFEQPEAAESLTDWDLAYLEGLYSAQRTQAQPGANRSEVVSTIRRAHRDARRDDAE</sequence>
<dbReference type="Proteomes" id="UP001596152">
    <property type="component" value="Unassembled WGS sequence"/>
</dbReference>
<keyword evidence="3" id="KW-1185">Reference proteome</keyword>
<proteinExistence type="predicted"/>
<evidence type="ECO:0000313" key="3">
    <source>
        <dbReference type="Proteomes" id="UP001596152"/>
    </source>
</evidence>